<gene>
    <name evidence="2" type="ORF">HJG54_03120</name>
</gene>
<organism evidence="2">
    <name type="scientific">Leptolyngbya sp. NK1-12</name>
    <dbReference type="NCBI Taxonomy" id="2547451"/>
    <lineage>
        <taxon>Bacteria</taxon>
        <taxon>Bacillati</taxon>
        <taxon>Cyanobacteriota</taxon>
        <taxon>Cyanophyceae</taxon>
        <taxon>Leptolyngbyales</taxon>
        <taxon>Leptolyngbyaceae</taxon>
        <taxon>Leptolyngbya group</taxon>
        <taxon>Leptolyngbya</taxon>
    </lineage>
</organism>
<dbReference type="AlphaFoldDB" id="A0AA96WBA8"/>
<proteinExistence type="predicted"/>
<sequence>MSTLEFFASQTAVLATMHRKEDVIAPLLEQQLGLQIVVPQNFNTDRFGTFSREVKRAGSQLEAARIKAQAAMQATGAAIALASEGAFGPHPAMPYLPCNRELVLLLDSQNQLEIVGEALSTETNFSQTQVKTLAEALQFAERVGFPQHGLVVIAGENAGTDTVTADQIIKGIVTEAQLADALEWALAQTQTAWIETDMRAMYNPTRMQVIRQATENLIAKVKQSCPHCGRPGFEIRERKAGLPCGLCGLPTALTRAVIYRCQGCGFEQAVEFPDQVTTADPTYCSYCNP</sequence>
<dbReference type="InterPro" id="IPR046612">
    <property type="entry name" value="DUF6671"/>
</dbReference>
<evidence type="ECO:0000313" key="2">
    <source>
        <dbReference type="EMBL" id="WNZ21954.1"/>
    </source>
</evidence>
<name>A0AA96WBA8_9CYAN</name>
<feature type="domain" description="DUF6671" evidence="1">
    <location>
        <begin position="67"/>
        <end position="289"/>
    </location>
</feature>
<protein>
    <recommendedName>
        <fullName evidence="1">DUF6671 domain-containing protein</fullName>
    </recommendedName>
</protein>
<dbReference type="EMBL" id="CP053586">
    <property type="protein sequence ID" value="WNZ21954.1"/>
    <property type="molecule type" value="Genomic_DNA"/>
</dbReference>
<evidence type="ECO:0000259" key="1">
    <source>
        <dbReference type="Pfam" id="PF20376"/>
    </source>
</evidence>
<reference evidence="2" key="1">
    <citation type="submission" date="2020-05" db="EMBL/GenBank/DDBJ databases">
        <authorList>
            <person name="Zhu T."/>
            <person name="Keshari N."/>
            <person name="Lu X."/>
        </authorList>
    </citation>
    <scope>NUCLEOTIDE SEQUENCE</scope>
    <source>
        <strain evidence="2">NK1-12</strain>
    </source>
</reference>
<dbReference type="Pfam" id="PF20376">
    <property type="entry name" value="DUF6671"/>
    <property type="match status" value="1"/>
</dbReference>
<dbReference type="RefSeq" id="WP_316433309.1">
    <property type="nucleotide sequence ID" value="NZ_CP053586.1"/>
</dbReference>
<accession>A0AA96WBA8</accession>